<keyword evidence="3 10" id="KW-0255">Endonuclease</keyword>
<evidence type="ECO:0000313" key="10">
    <source>
        <dbReference type="EMBL" id="MDC3424715.1"/>
    </source>
</evidence>
<dbReference type="EMBL" id="JAMQKB010000008">
    <property type="protein sequence ID" value="MDC3424715.1"/>
    <property type="molecule type" value="Genomic_DNA"/>
</dbReference>
<dbReference type="AlphaFoldDB" id="A0A9X3WS29"/>
<evidence type="ECO:0000256" key="4">
    <source>
        <dbReference type="ARBA" id="ARBA00022801"/>
    </source>
</evidence>
<dbReference type="InterPro" id="IPR019855">
    <property type="entry name" value="CRISPR-assoc_Cas1_NMENI"/>
</dbReference>
<evidence type="ECO:0000256" key="9">
    <source>
        <dbReference type="ARBA" id="ARBA00038592"/>
    </source>
</evidence>
<organism evidence="10 11">
    <name type="scientific">Terrihalobacillus insolitus</name>
    <dbReference type="NCBI Taxonomy" id="2950438"/>
    <lineage>
        <taxon>Bacteria</taxon>
        <taxon>Bacillati</taxon>
        <taxon>Bacillota</taxon>
        <taxon>Bacilli</taxon>
        <taxon>Bacillales</taxon>
        <taxon>Bacillaceae</taxon>
        <taxon>Terrihalobacillus</taxon>
    </lineage>
</organism>
<comment type="subunit">
    <text evidence="9">Homodimer, forms a heterotetramer with a Cas2 homodimer.</text>
</comment>
<dbReference type="GO" id="GO:0043571">
    <property type="term" value="P:maintenance of CRISPR repeat elements"/>
    <property type="evidence" value="ECO:0007669"/>
    <property type="project" value="InterPro"/>
</dbReference>
<keyword evidence="6" id="KW-0051">Antiviral defense</keyword>
<dbReference type="PANTHER" id="PTHR34353:SF2">
    <property type="entry name" value="CRISPR-ASSOCIATED ENDONUCLEASE CAS1 1"/>
    <property type="match status" value="1"/>
</dbReference>
<keyword evidence="5" id="KW-0460">Magnesium</keyword>
<dbReference type="GO" id="GO:0004520">
    <property type="term" value="F:DNA endonuclease activity"/>
    <property type="evidence" value="ECO:0007669"/>
    <property type="project" value="InterPro"/>
</dbReference>
<keyword evidence="7" id="KW-0238">DNA-binding</keyword>
<proteinExistence type="predicted"/>
<protein>
    <submittedName>
        <fullName evidence="10">Type II CRISPR-associated endonuclease Cas1</fullName>
    </submittedName>
</protein>
<accession>A0A9X3WS29</accession>
<dbReference type="GO" id="GO:0046872">
    <property type="term" value="F:metal ion binding"/>
    <property type="evidence" value="ECO:0007669"/>
    <property type="project" value="UniProtKB-KW"/>
</dbReference>
<dbReference type="Gene3D" id="1.20.120.920">
    <property type="entry name" value="CRISPR-associated endonuclease Cas1, C-terminal domain"/>
    <property type="match status" value="1"/>
</dbReference>
<dbReference type="NCBIfam" id="TIGR03639">
    <property type="entry name" value="cas1_NMENI"/>
    <property type="match status" value="1"/>
</dbReference>
<keyword evidence="2" id="KW-0479">Metal-binding</keyword>
<sequence length="178" mass="19974">MLGKDGGDKLRNIAKMVESGDASNRESVAAKLYFSRLFDSTFTRRSTDPTNRLLNYGYAVIRGLVARSLANYGLTTCLGLHHDNQLNAFNLADDFMEVLRPVVDCHVARQEDIDRWDSKIRADLVSLANISIIISGETYSVTAAIDEMVKSFVSCCRNQDYSLLKLMELIPMGVHQYE</sequence>
<dbReference type="GO" id="GO:0016787">
    <property type="term" value="F:hydrolase activity"/>
    <property type="evidence" value="ECO:0007669"/>
    <property type="project" value="UniProtKB-KW"/>
</dbReference>
<keyword evidence="11" id="KW-1185">Reference proteome</keyword>
<evidence type="ECO:0000256" key="2">
    <source>
        <dbReference type="ARBA" id="ARBA00022723"/>
    </source>
</evidence>
<keyword evidence="8" id="KW-0464">Manganese</keyword>
<evidence type="ECO:0000313" key="11">
    <source>
        <dbReference type="Proteomes" id="UP001145050"/>
    </source>
</evidence>
<reference evidence="10" key="1">
    <citation type="submission" date="2022-06" db="EMBL/GenBank/DDBJ databases">
        <title>Aquibacillus sp. a new bacterium isolated from soil saline samples.</title>
        <authorList>
            <person name="Galisteo C."/>
            <person name="De La Haba R."/>
            <person name="Sanchez-Porro C."/>
            <person name="Ventosa A."/>
        </authorList>
    </citation>
    <scope>NUCLEOTIDE SEQUENCE</scope>
    <source>
        <strain evidence="10">3ASR75-11</strain>
    </source>
</reference>
<evidence type="ECO:0000256" key="8">
    <source>
        <dbReference type="ARBA" id="ARBA00023211"/>
    </source>
</evidence>
<dbReference type="RefSeq" id="WP_272436667.1">
    <property type="nucleotide sequence ID" value="NZ_JAMQKB010000008.1"/>
</dbReference>
<keyword evidence="4" id="KW-0378">Hydrolase</keyword>
<evidence type="ECO:0000256" key="6">
    <source>
        <dbReference type="ARBA" id="ARBA00023118"/>
    </source>
</evidence>
<dbReference type="InterPro" id="IPR050646">
    <property type="entry name" value="Cas1"/>
</dbReference>
<dbReference type="InterPro" id="IPR042206">
    <property type="entry name" value="CRISPR-assoc_Cas1_C"/>
</dbReference>
<evidence type="ECO:0000256" key="3">
    <source>
        <dbReference type="ARBA" id="ARBA00022759"/>
    </source>
</evidence>
<gene>
    <name evidence="10" type="primary">cas1</name>
    <name evidence="10" type="ORF">NC797_09355</name>
</gene>
<dbReference type="Proteomes" id="UP001145050">
    <property type="component" value="Unassembled WGS sequence"/>
</dbReference>
<dbReference type="Pfam" id="PF01867">
    <property type="entry name" value="Cas_Cas1"/>
    <property type="match status" value="1"/>
</dbReference>
<evidence type="ECO:0000256" key="5">
    <source>
        <dbReference type="ARBA" id="ARBA00022842"/>
    </source>
</evidence>
<comment type="caution">
    <text evidence="10">The sequence shown here is derived from an EMBL/GenBank/DDBJ whole genome shotgun (WGS) entry which is preliminary data.</text>
</comment>
<dbReference type="GO" id="GO:0003677">
    <property type="term" value="F:DNA binding"/>
    <property type="evidence" value="ECO:0007669"/>
    <property type="project" value="UniProtKB-KW"/>
</dbReference>
<dbReference type="InterPro" id="IPR002729">
    <property type="entry name" value="CRISPR-assoc_Cas1"/>
</dbReference>
<dbReference type="PANTHER" id="PTHR34353">
    <property type="entry name" value="CRISPR-ASSOCIATED ENDONUCLEASE CAS1 1"/>
    <property type="match status" value="1"/>
</dbReference>
<name>A0A9X3WS29_9BACI</name>
<evidence type="ECO:0000256" key="1">
    <source>
        <dbReference type="ARBA" id="ARBA00022722"/>
    </source>
</evidence>
<keyword evidence="1" id="KW-0540">Nuclease</keyword>
<dbReference type="GO" id="GO:0051607">
    <property type="term" value="P:defense response to virus"/>
    <property type="evidence" value="ECO:0007669"/>
    <property type="project" value="UniProtKB-KW"/>
</dbReference>
<evidence type="ECO:0000256" key="7">
    <source>
        <dbReference type="ARBA" id="ARBA00023125"/>
    </source>
</evidence>